<comment type="caution">
    <text evidence="1">The sequence shown here is derived from an EMBL/GenBank/DDBJ whole genome shotgun (WGS) entry which is preliminary data.</text>
</comment>
<gene>
    <name evidence="1" type="ORF">ACFQGU_00810</name>
</gene>
<organism evidence="1 2">
    <name type="scientific">Longivirga aurantiaca</name>
    <dbReference type="NCBI Taxonomy" id="1837743"/>
    <lineage>
        <taxon>Bacteria</taxon>
        <taxon>Bacillati</taxon>
        <taxon>Actinomycetota</taxon>
        <taxon>Actinomycetes</taxon>
        <taxon>Sporichthyales</taxon>
        <taxon>Sporichthyaceae</taxon>
        <taxon>Longivirga</taxon>
    </lineage>
</organism>
<evidence type="ECO:0000313" key="2">
    <source>
        <dbReference type="Proteomes" id="UP001596138"/>
    </source>
</evidence>
<name>A0ABW1SVH3_9ACTN</name>
<evidence type="ECO:0000313" key="1">
    <source>
        <dbReference type="EMBL" id="MFC6236402.1"/>
    </source>
</evidence>
<dbReference type="SUPFAM" id="SSF81296">
    <property type="entry name" value="E set domains"/>
    <property type="match status" value="1"/>
</dbReference>
<dbReference type="InterPro" id="IPR014756">
    <property type="entry name" value="Ig_E-set"/>
</dbReference>
<dbReference type="Proteomes" id="UP001596138">
    <property type="component" value="Unassembled WGS sequence"/>
</dbReference>
<dbReference type="CDD" id="cd07184">
    <property type="entry name" value="E_set_Isoamylase_like_N"/>
    <property type="match status" value="1"/>
</dbReference>
<dbReference type="RefSeq" id="WP_386763448.1">
    <property type="nucleotide sequence ID" value="NZ_JBHSTI010000002.1"/>
</dbReference>
<keyword evidence="2" id="KW-1185">Reference proteome</keyword>
<dbReference type="EMBL" id="JBHSTI010000002">
    <property type="protein sequence ID" value="MFC6236402.1"/>
    <property type="molecule type" value="Genomic_DNA"/>
</dbReference>
<dbReference type="InterPro" id="IPR013783">
    <property type="entry name" value="Ig-like_fold"/>
</dbReference>
<dbReference type="Gene3D" id="2.60.40.10">
    <property type="entry name" value="Immunoglobulins"/>
    <property type="match status" value="1"/>
</dbReference>
<protein>
    <submittedName>
        <fullName evidence="1">Isoamylase early set domain-containing protein</fullName>
    </submittedName>
</protein>
<proteinExistence type="predicted"/>
<accession>A0ABW1SVH3</accession>
<reference evidence="2" key="1">
    <citation type="journal article" date="2019" name="Int. J. Syst. Evol. Microbiol.">
        <title>The Global Catalogue of Microorganisms (GCM) 10K type strain sequencing project: providing services to taxonomists for standard genome sequencing and annotation.</title>
        <authorList>
            <consortium name="The Broad Institute Genomics Platform"/>
            <consortium name="The Broad Institute Genome Sequencing Center for Infectious Disease"/>
            <person name="Wu L."/>
            <person name="Ma J."/>
        </authorList>
    </citation>
    <scope>NUCLEOTIDE SEQUENCE [LARGE SCALE GENOMIC DNA]</scope>
    <source>
        <strain evidence="2">CGMCC 4.7317</strain>
    </source>
</reference>
<sequence length="92" mass="9938">MIKVARSRKGGTTVTFVLPGDVHDGPVSVVGDFNGWTPGANPLVRRWNGTRSAKVEVAEGRFEFRYLGEGGTWLDEPEAPERNGDNAVLVVA</sequence>